<proteinExistence type="inferred from homology"/>
<comment type="cofactor">
    <cofactor evidence="1">
        <name>pyridoxal 5'-phosphate</name>
        <dbReference type="ChEBI" id="CHEBI:597326"/>
    </cofactor>
</comment>
<dbReference type="GO" id="GO:0030170">
    <property type="term" value="F:pyridoxal phosphate binding"/>
    <property type="evidence" value="ECO:0007669"/>
    <property type="project" value="InterPro"/>
</dbReference>
<evidence type="ECO:0000256" key="2">
    <source>
        <dbReference type="ARBA" id="ARBA00022576"/>
    </source>
</evidence>
<organism evidence="6">
    <name type="scientific">bioreactor metagenome</name>
    <dbReference type="NCBI Taxonomy" id="1076179"/>
    <lineage>
        <taxon>unclassified sequences</taxon>
        <taxon>metagenomes</taxon>
        <taxon>ecological metagenomes</taxon>
    </lineage>
</organism>
<dbReference type="InterPro" id="IPR001917">
    <property type="entry name" value="Aminotrans_II_pyridoxalP_BS"/>
</dbReference>
<dbReference type="CDD" id="cd00609">
    <property type="entry name" value="AAT_like"/>
    <property type="match status" value="1"/>
</dbReference>
<dbReference type="Gene3D" id="3.40.640.10">
    <property type="entry name" value="Type I PLP-dependent aspartate aminotransferase-like (Major domain)"/>
    <property type="match status" value="1"/>
</dbReference>
<dbReference type="AlphaFoldDB" id="A0A644YKA4"/>
<feature type="domain" description="Aminotransferase class I/classII large" evidence="5">
    <location>
        <begin position="32"/>
        <end position="357"/>
    </location>
</feature>
<dbReference type="InterPro" id="IPR015421">
    <property type="entry name" value="PyrdxlP-dep_Trfase_major"/>
</dbReference>
<evidence type="ECO:0000256" key="4">
    <source>
        <dbReference type="ARBA" id="ARBA00022898"/>
    </source>
</evidence>
<dbReference type="GO" id="GO:0004400">
    <property type="term" value="F:histidinol-phosphate transaminase activity"/>
    <property type="evidence" value="ECO:0007669"/>
    <property type="project" value="UniProtKB-EC"/>
</dbReference>
<dbReference type="SUPFAM" id="SSF53383">
    <property type="entry name" value="PLP-dependent transferases"/>
    <property type="match status" value="1"/>
</dbReference>
<keyword evidence="2 6" id="KW-0032">Aminotransferase</keyword>
<sequence>MGYAIRAEVLDLGVYKAGKPIDEVKRELGLEEVIKLASNENPLGCSPKVKEALNDIINETHMYPDASNFELKEAISKKLGVSPEQVFCGTGSDSLIRVICNTFINPGDESIMAEITFPRYEASVKLMGGKVISIPMKDNGLDIEAMVDAITERTKIIWFCNPNNPTGTIFTKQDLDKVLGKIPPNVVIIMDEAYIEYVTDKNFPNSLELLPKYPNMVVLRTFSKAYGLASLRCGYGVVHKELGEYFNRIIGPFDVNLFAQKAAIAALEDEAFLNLVFETNLKGREYLYEELDKMKLPYAKTNANFIMMNTLVDDKVVFDRLLKAGIIVRPGHLLGMPGWMRVTIGTEVQNHKFIKALKEILATI</sequence>
<dbReference type="Gene3D" id="3.90.1150.10">
    <property type="entry name" value="Aspartate Aminotransferase, domain 1"/>
    <property type="match status" value="1"/>
</dbReference>
<dbReference type="EMBL" id="VSSQ01005382">
    <property type="protein sequence ID" value="MPM28926.1"/>
    <property type="molecule type" value="Genomic_DNA"/>
</dbReference>
<evidence type="ECO:0000313" key="6">
    <source>
        <dbReference type="EMBL" id="MPM28926.1"/>
    </source>
</evidence>
<dbReference type="InterPro" id="IPR050106">
    <property type="entry name" value="HistidinolP_aminotransfase"/>
</dbReference>
<evidence type="ECO:0000256" key="3">
    <source>
        <dbReference type="ARBA" id="ARBA00022679"/>
    </source>
</evidence>
<keyword evidence="3 6" id="KW-0808">Transferase</keyword>
<dbReference type="HAMAP" id="MF_01023">
    <property type="entry name" value="HisC_aminotrans_2"/>
    <property type="match status" value="1"/>
</dbReference>
<dbReference type="InterPro" id="IPR004839">
    <property type="entry name" value="Aminotransferase_I/II_large"/>
</dbReference>
<dbReference type="NCBIfam" id="TIGR01141">
    <property type="entry name" value="hisC"/>
    <property type="match status" value="1"/>
</dbReference>
<gene>
    <name evidence="6" type="primary">hisC_38</name>
    <name evidence="6" type="ORF">SDC9_75464</name>
</gene>
<evidence type="ECO:0000259" key="5">
    <source>
        <dbReference type="Pfam" id="PF00155"/>
    </source>
</evidence>
<dbReference type="PANTHER" id="PTHR43643">
    <property type="entry name" value="HISTIDINOL-PHOSPHATE AMINOTRANSFERASE 2"/>
    <property type="match status" value="1"/>
</dbReference>
<reference evidence="6" key="1">
    <citation type="submission" date="2019-08" db="EMBL/GenBank/DDBJ databases">
        <authorList>
            <person name="Kucharzyk K."/>
            <person name="Murdoch R.W."/>
            <person name="Higgins S."/>
            <person name="Loffler F."/>
        </authorList>
    </citation>
    <scope>NUCLEOTIDE SEQUENCE</scope>
</reference>
<evidence type="ECO:0000256" key="1">
    <source>
        <dbReference type="ARBA" id="ARBA00001933"/>
    </source>
</evidence>
<dbReference type="PANTHER" id="PTHR43643:SF3">
    <property type="entry name" value="HISTIDINOL-PHOSPHATE AMINOTRANSFERASE"/>
    <property type="match status" value="1"/>
</dbReference>
<accession>A0A644YKA4</accession>
<name>A0A644YKA4_9ZZZZ</name>
<protein>
    <submittedName>
        <fullName evidence="6">Histidinol-phosphate aminotransferase</fullName>
        <ecNumber evidence="6">2.6.1.9</ecNumber>
    </submittedName>
</protein>
<dbReference type="InterPro" id="IPR015424">
    <property type="entry name" value="PyrdxlP-dep_Trfase"/>
</dbReference>
<dbReference type="EC" id="2.6.1.9" evidence="6"/>
<dbReference type="InterPro" id="IPR005861">
    <property type="entry name" value="HisP_aminotrans"/>
</dbReference>
<dbReference type="Pfam" id="PF00155">
    <property type="entry name" value="Aminotran_1_2"/>
    <property type="match status" value="1"/>
</dbReference>
<dbReference type="PROSITE" id="PS00599">
    <property type="entry name" value="AA_TRANSFER_CLASS_2"/>
    <property type="match status" value="1"/>
</dbReference>
<comment type="caution">
    <text evidence="6">The sequence shown here is derived from an EMBL/GenBank/DDBJ whole genome shotgun (WGS) entry which is preliminary data.</text>
</comment>
<dbReference type="InterPro" id="IPR015422">
    <property type="entry name" value="PyrdxlP-dep_Trfase_small"/>
</dbReference>
<dbReference type="GO" id="GO:0000105">
    <property type="term" value="P:L-histidine biosynthetic process"/>
    <property type="evidence" value="ECO:0007669"/>
    <property type="project" value="InterPro"/>
</dbReference>
<keyword evidence="4" id="KW-0663">Pyridoxal phosphate</keyword>